<evidence type="ECO:0000256" key="1">
    <source>
        <dbReference type="SAM" id="SignalP"/>
    </source>
</evidence>
<feature type="signal peptide" evidence="1">
    <location>
        <begin position="1"/>
        <end position="22"/>
    </location>
</feature>
<dbReference type="Proteomes" id="UP000443582">
    <property type="component" value="Unassembled WGS sequence"/>
</dbReference>
<name>A0ABY0IHA1_9BACT</name>
<proteinExistence type="predicted"/>
<keyword evidence="3" id="KW-1185">Reference proteome</keyword>
<dbReference type="EMBL" id="QDKL01000001">
    <property type="protein sequence ID" value="RZF22313.1"/>
    <property type="molecule type" value="Genomic_DNA"/>
</dbReference>
<evidence type="ECO:0008006" key="4">
    <source>
        <dbReference type="Google" id="ProtNLM"/>
    </source>
</evidence>
<sequence length="450" mass="52114">MNNFIKRFTLLCLSISSLSTLAQLDGSITYEKFQRLNDPAKKSEYDDWAQIEGNYESKMWNAKVYGEFAARAYVSKEAAFNFSAPEAYVEFKDDENRISVGRQLLRWNENEDYWLLNTLNPNQGFYLLSEKKEGLVGIQYDHKFNKNINFSVFFSYFFVPGLNPSLEVEDGNITSRSEWVRLPPKYTVLEGNLLPIYYNINMPNIYNDVVKNKSLGFRLSGSNEERNAEISAFFIYKPQNSLQMNAEARFDQDNDRVAVDASPLVNHHLFYGIQYKQQLGDVQMVASIDMNDPTATFGNDFKVVDFSREEDKTFESDYFVIEPNYEKESYASISFNVNQGYYMFSLNYINLLTNNQRGSDDFFSDTAKWASALGMRGRYYFTDFINVMGDLKYDFEREDIILKAEATYAFWAGSASVNLGAELIKSPKKNSYWSAYRANDTIYSSLRFAF</sequence>
<keyword evidence="1" id="KW-0732">Signal</keyword>
<feature type="chain" id="PRO_5045345151" description="Alginate export domain-containing protein" evidence="1">
    <location>
        <begin position="23"/>
        <end position="450"/>
    </location>
</feature>
<comment type="caution">
    <text evidence="2">The sequence shown here is derived from an EMBL/GenBank/DDBJ whole genome shotgun (WGS) entry which is preliminary data.</text>
</comment>
<dbReference type="RefSeq" id="WP_133296845.1">
    <property type="nucleotide sequence ID" value="NZ_QDKL01000001.1"/>
</dbReference>
<reference evidence="3" key="1">
    <citation type="journal article" date="2019" name="Int. J. Syst. Evol. Microbiol.">
        <title>Halobacteriovorax valvorus sp. nov., a novel prokaryotic predator isolated from coastal seawater of China.</title>
        <authorList>
            <person name="Chen M.-X."/>
        </authorList>
    </citation>
    <scope>NUCLEOTIDE SEQUENCE [LARGE SCALE GENOMIC DNA]</scope>
    <source>
        <strain evidence="3">BL9</strain>
    </source>
</reference>
<accession>A0ABY0IHA1</accession>
<protein>
    <recommendedName>
        <fullName evidence="4">Alginate export domain-containing protein</fullName>
    </recommendedName>
</protein>
<gene>
    <name evidence="2" type="ORF">DAY19_00670</name>
</gene>
<evidence type="ECO:0000313" key="2">
    <source>
        <dbReference type="EMBL" id="RZF22313.1"/>
    </source>
</evidence>
<evidence type="ECO:0000313" key="3">
    <source>
        <dbReference type="Proteomes" id="UP000443582"/>
    </source>
</evidence>
<organism evidence="2 3">
    <name type="scientific">Halobacteriovorax vibrionivorans</name>
    <dbReference type="NCBI Taxonomy" id="2152716"/>
    <lineage>
        <taxon>Bacteria</taxon>
        <taxon>Pseudomonadati</taxon>
        <taxon>Bdellovibrionota</taxon>
        <taxon>Bacteriovoracia</taxon>
        <taxon>Bacteriovoracales</taxon>
        <taxon>Halobacteriovoraceae</taxon>
        <taxon>Halobacteriovorax</taxon>
    </lineage>
</organism>